<dbReference type="AlphaFoldDB" id="A0A182YAB0"/>
<evidence type="ECO:0000259" key="10">
    <source>
        <dbReference type="Pfam" id="PF11904"/>
    </source>
</evidence>
<feature type="region of interest" description="Disordered" evidence="9">
    <location>
        <begin position="546"/>
        <end position="574"/>
    </location>
</feature>
<dbReference type="Gene3D" id="1.25.40.20">
    <property type="entry name" value="Ankyrin repeat-containing domain"/>
    <property type="match status" value="1"/>
</dbReference>
<dbReference type="InterPro" id="IPR002110">
    <property type="entry name" value="Ankyrin_rpt"/>
</dbReference>
<dbReference type="SMART" id="SM00248">
    <property type="entry name" value="ANK"/>
    <property type="match status" value="2"/>
</dbReference>
<dbReference type="PANTHER" id="PTHR12447">
    <property type="entry name" value="ANKYRIN REPEAT DOMAIN-CONTAINING PROTEIN 13"/>
    <property type="match status" value="1"/>
</dbReference>
<dbReference type="GO" id="GO:0005770">
    <property type="term" value="C:late endosome"/>
    <property type="evidence" value="ECO:0007669"/>
    <property type="project" value="UniProtKB-SubCell"/>
</dbReference>
<reference evidence="12" key="1">
    <citation type="journal article" date="2014" name="Genome Biol.">
        <title>Genome analysis of a major urban malaria vector mosquito, Anopheles stephensi.</title>
        <authorList>
            <person name="Jiang X."/>
            <person name="Peery A."/>
            <person name="Hall A.B."/>
            <person name="Sharma A."/>
            <person name="Chen X.G."/>
            <person name="Waterhouse R.M."/>
            <person name="Komissarov A."/>
            <person name="Riehle M.M."/>
            <person name="Shouche Y."/>
            <person name="Sharakhova M.V."/>
            <person name="Lawson D."/>
            <person name="Pakpour N."/>
            <person name="Arensburger P."/>
            <person name="Davidson V.L."/>
            <person name="Eiglmeier K."/>
            <person name="Emrich S."/>
            <person name="George P."/>
            <person name="Kennedy R.C."/>
            <person name="Mane S.P."/>
            <person name="Maslen G."/>
            <person name="Oringanje C."/>
            <person name="Qi Y."/>
            <person name="Settlage R."/>
            <person name="Tojo M."/>
            <person name="Tubio J.M."/>
            <person name="Unger M.F."/>
            <person name="Wang B."/>
            <person name="Vernick K.D."/>
            <person name="Ribeiro J.M."/>
            <person name="James A.A."/>
            <person name="Michel K."/>
            <person name="Riehle M.A."/>
            <person name="Luckhart S."/>
            <person name="Sharakhov I.V."/>
            <person name="Tu Z."/>
        </authorList>
    </citation>
    <scope>NUCLEOTIDE SEQUENCE [LARGE SCALE GENOMIC DNA]</scope>
    <source>
        <strain evidence="12">Indian</strain>
    </source>
</reference>
<dbReference type="Pfam" id="PF12796">
    <property type="entry name" value="Ank_2"/>
    <property type="match status" value="1"/>
</dbReference>
<dbReference type="EnsemblMetazoa" id="ASTEI05396-RA">
    <property type="protein sequence ID" value="ASTEI05396-PA"/>
    <property type="gene ID" value="ASTEI05396"/>
</dbReference>
<dbReference type="Pfam" id="PF11904">
    <property type="entry name" value="ANKRD13_C"/>
    <property type="match status" value="1"/>
</dbReference>
<organism evidence="11 12">
    <name type="scientific">Anopheles stephensi</name>
    <name type="common">Indo-Pakistan malaria mosquito</name>
    <dbReference type="NCBI Taxonomy" id="30069"/>
    <lineage>
        <taxon>Eukaryota</taxon>
        <taxon>Metazoa</taxon>
        <taxon>Ecdysozoa</taxon>
        <taxon>Arthropoda</taxon>
        <taxon>Hexapoda</taxon>
        <taxon>Insecta</taxon>
        <taxon>Pterygota</taxon>
        <taxon>Neoptera</taxon>
        <taxon>Endopterygota</taxon>
        <taxon>Diptera</taxon>
        <taxon>Nematocera</taxon>
        <taxon>Culicoidea</taxon>
        <taxon>Culicidae</taxon>
        <taxon>Anophelinae</taxon>
        <taxon>Anopheles</taxon>
    </lineage>
</organism>
<sequence length="675" mass="76056">MISIDKIKESFPIHWHVWNNDYQELQQAISEKTHDLEKLDSRGRTPLMLAVKLFHLECVKALLAAKCNANVECDGWSVVQEAVCSGDANILTAILEVRDLQRHIKRVSHVPQLLQHLQDTPDFYIEMKWEFTSWVPLMSRVCPSDTYKVYKRGSNVRIDTTLLGFDNNTWQRGNRSYIYKGQSKTASMIEIDHDTGEVSVEHMRNIEEENIDGIRPSREAVNLRLQAPVICNHIDMDKISFERNKSGFWGWRSEKVESINGYECKVFGASNVKFITRTRNEHLGSEQSRVKNSRTPLQHFLGMTEEDYDHAAVAGSSTSALREQQQPLVPPYSNEDDRSPDGAEGESSGGSGQQDTAAPTAEEYFSDVDLNGRDVGKPKRITAKEQMFKANIWLSEEFPIRLQEQVLPILDLMSTMASPHVSKLKDFITMQLPAGFPVKIEIPLFHVLNAVVTFGNVFAIENPVPHVSHIRESDDRVTCVIDDACFEAPSGYGVRRGIADFRQQLTFEDEDELMQFAIQQSLVDSGSENDKVDIWEALKAPRPLTPQYYEDEQLQSSSSRATSPEAKKSGSLMGGMLPASIARSPLKKLALQESLITGFQSSSSSAATGHPSPPLPPALALDHQADATDTVPDYLDPNLELAIKLSQEEETRREEERRREEEMLAEVLRLSLQEK</sequence>
<dbReference type="PROSITE" id="PS50330">
    <property type="entry name" value="UIM"/>
    <property type="match status" value="1"/>
</dbReference>
<evidence type="ECO:0000256" key="2">
    <source>
        <dbReference type="ARBA" id="ARBA00004603"/>
    </source>
</evidence>
<dbReference type="VEuPathDB" id="VectorBase:ASTE005372"/>
<evidence type="ECO:0000256" key="3">
    <source>
        <dbReference type="ARBA" id="ARBA00022475"/>
    </source>
</evidence>
<reference evidence="11" key="2">
    <citation type="submission" date="2020-05" db="UniProtKB">
        <authorList>
            <consortium name="EnsemblMetazoa"/>
        </authorList>
    </citation>
    <scope>IDENTIFICATION</scope>
    <source>
        <strain evidence="11">Indian</strain>
    </source>
</reference>
<evidence type="ECO:0000256" key="8">
    <source>
        <dbReference type="SAM" id="Coils"/>
    </source>
</evidence>
<dbReference type="FunFam" id="1.25.40.20:FF:000057">
    <property type="entry name" value="Ankyrin repeat domain-containing protein 13B"/>
    <property type="match status" value="1"/>
</dbReference>
<evidence type="ECO:0000313" key="11">
    <source>
        <dbReference type="EnsemblMetazoa" id="ASTEI05396-PA"/>
    </source>
</evidence>
<keyword evidence="5" id="KW-0967">Endosome</keyword>
<dbReference type="GO" id="GO:0140036">
    <property type="term" value="F:ubiquitin-modified protein reader activity"/>
    <property type="evidence" value="ECO:0007669"/>
    <property type="project" value="UniProtKB-ARBA"/>
</dbReference>
<dbReference type="VEuPathDB" id="VectorBase:ASTEI05396"/>
<dbReference type="SMART" id="SM00726">
    <property type="entry name" value="UIM"/>
    <property type="match status" value="2"/>
</dbReference>
<feature type="region of interest" description="Disordered" evidence="9">
    <location>
        <begin position="313"/>
        <end position="359"/>
    </location>
</feature>
<dbReference type="InterPro" id="IPR055285">
    <property type="entry name" value="ANKRD13_C"/>
</dbReference>
<feature type="compositionally biased region" description="Polar residues" evidence="9">
    <location>
        <begin position="315"/>
        <end position="327"/>
    </location>
</feature>
<dbReference type="GO" id="GO:0002091">
    <property type="term" value="P:negative regulation of receptor internalization"/>
    <property type="evidence" value="ECO:0007669"/>
    <property type="project" value="UniProtKB-ARBA"/>
</dbReference>
<protein>
    <submittedName>
        <fullName evidence="11">ANK_REP_REGION domain-containing protein</fullName>
    </submittedName>
</protein>
<dbReference type="PROSITE" id="PS50088">
    <property type="entry name" value="ANK_REPEAT"/>
    <property type="match status" value="1"/>
</dbReference>
<feature type="domain" description="Ankyrin repeat" evidence="10">
    <location>
        <begin position="157"/>
        <end position="492"/>
    </location>
</feature>
<accession>A0A182YAB0</accession>
<evidence type="ECO:0000256" key="5">
    <source>
        <dbReference type="ARBA" id="ARBA00022753"/>
    </source>
</evidence>
<evidence type="ECO:0000256" key="7">
    <source>
        <dbReference type="ARBA" id="ARBA00024956"/>
    </source>
</evidence>
<dbReference type="SUPFAM" id="SSF48403">
    <property type="entry name" value="Ankyrin repeat"/>
    <property type="match status" value="1"/>
</dbReference>
<dbReference type="PANTHER" id="PTHR12447:SF31">
    <property type="entry name" value="LD31969P"/>
    <property type="match status" value="1"/>
</dbReference>
<dbReference type="InterPro" id="IPR036770">
    <property type="entry name" value="Ankyrin_rpt-contain_sf"/>
</dbReference>
<comment type="function">
    <text evidence="7">Ubiquitin-binding protein that specifically recognizes and binds 'Lys-63'-linked ubiquitin. Does not bind 'Lys-48'-linked ubiquitin. Positively regulates the internalization of ligand-activated EGFR by binding to the Ub moiety of ubiquitinated EGFR at the cell membrane.</text>
</comment>
<evidence type="ECO:0000313" key="12">
    <source>
        <dbReference type="Proteomes" id="UP000076408"/>
    </source>
</evidence>
<keyword evidence="8" id="KW-0175">Coiled coil</keyword>
<proteinExistence type="predicted"/>
<keyword evidence="6" id="KW-0472">Membrane</keyword>
<evidence type="ECO:0000256" key="4">
    <source>
        <dbReference type="ARBA" id="ARBA00022737"/>
    </source>
</evidence>
<keyword evidence="3" id="KW-1003">Cell membrane</keyword>
<evidence type="ECO:0000256" key="1">
    <source>
        <dbReference type="ARBA" id="ARBA00004236"/>
    </source>
</evidence>
<name>A0A182YAB0_ANOST</name>
<dbReference type="InterPro" id="IPR021832">
    <property type="entry name" value="ANKRD13"/>
</dbReference>
<comment type="subcellular location">
    <subcellularLocation>
        <location evidence="1">Cell membrane</location>
    </subcellularLocation>
    <subcellularLocation>
        <location evidence="2">Late endosome</location>
    </subcellularLocation>
</comment>
<keyword evidence="4" id="KW-0677">Repeat</keyword>
<dbReference type="OMA" id="NYPLHWL"/>
<dbReference type="Proteomes" id="UP000076408">
    <property type="component" value="Unassembled WGS sequence"/>
</dbReference>
<dbReference type="GO" id="GO:0005886">
    <property type="term" value="C:plasma membrane"/>
    <property type="evidence" value="ECO:0007669"/>
    <property type="project" value="UniProtKB-SubCell"/>
</dbReference>
<keyword evidence="12" id="KW-1185">Reference proteome</keyword>
<evidence type="ECO:0000256" key="9">
    <source>
        <dbReference type="SAM" id="MobiDB-lite"/>
    </source>
</evidence>
<feature type="coiled-coil region" evidence="8">
    <location>
        <begin position="638"/>
        <end position="666"/>
    </location>
</feature>
<feature type="region of interest" description="Disordered" evidence="9">
    <location>
        <begin position="601"/>
        <end position="620"/>
    </location>
</feature>
<dbReference type="InterPro" id="IPR003903">
    <property type="entry name" value="UIM_dom"/>
</dbReference>
<evidence type="ECO:0000256" key="6">
    <source>
        <dbReference type="ARBA" id="ARBA00023136"/>
    </source>
</evidence>
<dbReference type="VEuPathDB" id="VectorBase:ASTEI20_031552"/>
<dbReference type="STRING" id="30069.A0A182YAB0"/>